<evidence type="ECO:0000256" key="1">
    <source>
        <dbReference type="SAM" id="MobiDB-lite"/>
    </source>
</evidence>
<protein>
    <submittedName>
        <fullName evidence="2">Uncharacterized protein</fullName>
    </submittedName>
</protein>
<proteinExistence type="predicted"/>
<evidence type="ECO:0000313" key="2">
    <source>
        <dbReference type="EMBL" id="RKL19999.1"/>
    </source>
</evidence>
<dbReference type="EMBL" id="MRDB01000180">
    <property type="protein sequence ID" value="RKL19999.1"/>
    <property type="molecule type" value="Genomic_DNA"/>
</dbReference>
<evidence type="ECO:0000313" key="3">
    <source>
        <dbReference type="Proteomes" id="UP000283569"/>
    </source>
</evidence>
<feature type="non-terminal residue" evidence="2">
    <location>
        <position position="111"/>
    </location>
</feature>
<feature type="region of interest" description="Disordered" evidence="1">
    <location>
        <begin position="1"/>
        <end position="60"/>
    </location>
</feature>
<sequence length="111" mass="11593">MPSSLLDLPSRDAPAKRPPWPDCTTRRQTPSSAPSAPCAHPGALSAKQAHPHPREDGVVPPAAAQASLRCRLCTCILGAEEDDDPSLALCGACKRRPEARRLGLGQPGASP</sequence>
<feature type="compositionally biased region" description="Low complexity" evidence="1">
    <location>
        <begin position="30"/>
        <end position="39"/>
    </location>
</feature>
<organism evidence="2 3">
    <name type="scientific">Gibberella intermedia</name>
    <name type="common">Bulb rot disease fungus</name>
    <name type="synonym">Fusarium proliferatum</name>
    <dbReference type="NCBI Taxonomy" id="948311"/>
    <lineage>
        <taxon>Eukaryota</taxon>
        <taxon>Fungi</taxon>
        <taxon>Dikarya</taxon>
        <taxon>Ascomycota</taxon>
        <taxon>Pezizomycotina</taxon>
        <taxon>Sordariomycetes</taxon>
        <taxon>Hypocreomycetidae</taxon>
        <taxon>Hypocreales</taxon>
        <taxon>Nectriaceae</taxon>
        <taxon>Fusarium</taxon>
        <taxon>Fusarium fujikuroi species complex</taxon>
    </lineage>
</organism>
<reference evidence="2 3" key="1">
    <citation type="journal article" date="2018" name="Sci. Rep.">
        <title>Characterisation of pathogen-specific regions and novel effector candidates in Fusarium oxysporum f. sp. cepae.</title>
        <authorList>
            <person name="Armitage A.D."/>
            <person name="Taylor A."/>
            <person name="Sobczyk M.K."/>
            <person name="Baxter L."/>
            <person name="Greenfield B.P."/>
            <person name="Bates H.J."/>
            <person name="Wilson F."/>
            <person name="Jackson A.C."/>
            <person name="Ott S."/>
            <person name="Harrison R.J."/>
            <person name="Clarkson J.P."/>
        </authorList>
    </citation>
    <scope>NUCLEOTIDE SEQUENCE [LARGE SCALE GENOMIC DNA]</scope>
    <source>
        <strain evidence="2 3">Fp_A8</strain>
    </source>
</reference>
<dbReference type="AlphaFoldDB" id="A0A420RSG3"/>
<gene>
    <name evidence="2" type="ORF">BFJ72_g15119</name>
</gene>
<dbReference type="Proteomes" id="UP000283569">
    <property type="component" value="Unassembled WGS sequence"/>
</dbReference>
<name>A0A420RSG3_GIBIN</name>
<comment type="caution">
    <text evidence="2">The sequence shown here is derived from an EMBL/GenBank/DDBJ whole genome shotgun (WGS) entry which is preliminary data.</text>
</comment>
<accession>A0A420RSG3</accession>